<dbReference type="AlphaFoldDB" id="A0A7X9RY46"/>
<reference evidence="1 2" key="1">
    <citation type="submission" date="2020-04" db="EMBL/GenBank/DDBJ databases">
        <title>Flammeovirga sp. SR4, a novel species isolated from seawater.</title>
        <authorList>
            <person name="Wang X."/>
        </authorList>
    </citation>
    <scope>NUCLEOTIDE SEQUENCE [LARGE SCALE GENOMIC DNA]</scope>
    <source>
        <strain evidence="1 2">ATCC 23126</strain>
    </source>
</reference>
<name>A0A7X9RY46_9BACT</name>
<accession>A0A7X9RY46</accession>
<proteinExistence type="predicted"/>
<evidence type="ECO:0000313" key="2">
    <source>
        <dbReference type="Proteomes" id="UP000576082"/>
    </source>
</evidence>
<gene>
    <name evidence="1" type="ORF">HHU12_23025</name>
</gene>
<dbReference type="EMBL" id="JABANE010000076">
    <property type="protein sequence ID" value="NME70866.1"/>
    <property type="molecule type" value="Genomic_DNA"/>
</dbReference>
<organism evidence="1 2">
    <name type="scientific">Flammeovirga aprica JL-4</name>
    <dbReference type="NCBI Taxonomy" id="694437"/>
    <lineage>
        <taxon>Bacteria</taxon>
        <taxon>Pseudomonadati</taxon>
        <taxon>Bacteroidota</taxon>
        <taxon>Cytophagia</taxon>
        <taxon>Cytophagales</taxon>
        <taxon>Flammeovirgaceae</taxon>
        <taxon>Flammeovirga</taxon>
    </lineage>
</organism>
<keyword evidence="2" id="KW-1185">Reference proteome</keyword>
<sequence>MGYPEIEKLKGYYNQHKIFIRKSEVIRADLFYVDFTIDGQSFKILVDDEYGDFSDGKPLMNLFLVLFSLELYDETEDLLEWSKELYVKPVNYLDYYRELDNNYRKIQSKLGEIDACISSYDYELRTSVIQELMNYKYNT</sequence>
<comment type="caution">
    <text evidence="1">The sequence shown here is derived from an EMBL/GenBank/DDBJ whole genome shotgun (WGS) entry which is preliminary data.</text>
</comment>
<evidence type="ECO:0000313" key="1">
    <source>
        <dbReference type="EMBL" id="NME70866.1"/>
    </source>
</evidence>
<dbReference type="Proteomes" id="UP000576082">
    <property type="component" value="Unassembled WGS sequence"/>
</dbReference>
<dbReference type="RefSeq" id="WP_169659093.1">
    <property type="nucleotide sequence ID" value="NZ_JABANE010000076.1"/>
</dbReference>
<protein>
    <submittedName>
        <fullName evidence="1">Uncharacterized protein</fullName>
    </submittedName>
</protein>